<keyword evidence="5" id="KW-0067">ATP-binding</keyword>
<evidence type="ECO:0000256" key="3">
    <source>
        <dbReference type="ARBA" id="ARBA00022801"/>
    </source>
</evidence>
<dbReference type="GO" id="GO:0043139">
    <property type="term" value="F:5'-3' DNA helicase activity"/>
    <property type="evidence" value="ECO:0007669"/>
    <property type="project" value="TreeGrafter"/>
</dbReference>
<dbReference type="STRING" id="29557.MGALLINA_06250"/>
<keyword evidence="3" id="KW-0378">Hydrolase</keyword>
<dbReference type="InterPro" id="IPR041679">
    <property type="entry name" value="DNA2/NAM7-like_C"/>
</dbReference>
<dbReference type="GO" id="GO:0016787">
    <property type="term" value="F:hydrolase activity"/>
    <property type="evidence" value="ECO:0007669"/>
    <property type="project" value="UniProtKB-KW"/>
</dbReference>
<dbReference type="SUPFAM" id="SSF52540">
    <property type="entry name" value="P-loop containing nucleoside triphosphate hydrolases"/>
    <property type="match status" value="2"/>
</dbReference>
<dbReference type="Pfam" id="PF18741">
    <property type="entry name" value="MTES_1575"/>
    <property type="match status" value="1"/>
</dbReference>
<organism evidence="7 8">
    <name type="scientific">Mycoplasmopsis gallinarum</name>
    <dbReference type="NCBI Taxonomy" id="29557"/>
    <lineage>
        <taxon>Bacteria</taxon>
        <taxon>Bacillati</taxon>
        <taxon>Mycoplasmatota</taxon>
        <taxon>Mycoplasmoidales</taxon>
        <taxon>Metamycoplasmataceae</taxon>
        <taxon>Mycoplasmopsis</taxon>
    </lineage>
</organism>
<dbReference type="InterPro" id="IPR049468">
    <property type="entry name" value="Restrct_endonuc-II-like_dom"/>
</dbReference>
<dbReference type="SUPFAM" id="SSF52980">
    <property type="entry name" value="Restriction endonuclease-like"/>
    <property type="match status" value="1"/>
</dbReference>
<dbReference type="InterPro" id="IPR050534">
    <property type="entry name" value="Coronavir_polyprotein_1ab"/>
</dbReference>
<dbReference type="Pfam" id="PF13087">
    <property type="entry name" value="AAA_12"/>
    <property type="match status" value="1"/>
</dbReference>
<dbReference type="OrthoDB" id="9757917at2"/>
<keyword evidence="8" id="KW-1185">Reference proteome</keyword>
<name>A0A168R682_9BACT</name>
<dbReference type="InterPro" id="IPR011335">
    <property type="entry name" value="Restrct_endonuc-II-like"/>
</dbReference>
<dbReference type="Pfam" id="PF13195">
    <property type="entry name" value="DUF4011"/>
    <property type="match status" value="1"/>
</dbReference>
<dbReference type="Gene3D" id="3.40.960.10">
    <property type="entry name" value="VSR Endonuclease"/>
    <property type="match status" value="1"/>
</dbReference>
<dbReference type="Pfam" id="PF13086">
    <property type="entry name" value="AAA_11"/>
    <property type="match status" value="2"/>
</dbReference>
<dbReference type="Gene3D" id="3.40.50.300">
    <property type="entry name" value="P-loop containing nucleotide triphosphate hydrolases"/>
    <property type="match status" value="3"/>
</dbReference>
<dbReference type="EMBL" id="LVLH01000054">
    <property type="protein sequence ID" value="OAB48637.1"/>
    <property type="molecule type" value="Genomic_DNA"/>
</dbReference>
<dbReference type="InterPro" id="IPR047187">
    <property type="entry name" value="SF1_C_Upf1"/>
</dbReference>
<protein>
    <recommendedName>
        <fullName evidence="6">RAP domain-containing protein</fullName>
    </recommendedName>
</protein>
<dbReference type="PANTHER" id="PTHR43788:SF8">
    <property type="entry name" value="DNA-BINDING PROTEIN SMUBP-2"/>
    <property type="match status" value="1"/>
</dbReference>
<evidence type="ECO:0000313" key="8">
    <source>
        <dbReference type="Proteomes" id="UP000076983"/>
    </source>
</evidence>
<dbReference type="CDD" id="cd18808">
    <property type="entry name" value="SF1_C_Upf1"/>
    <property type="match status" value="1"/>
</dbReference>
<reference evidence="7 8" key="1">
    <citation type="submission" date="2016-03" db="EMBL/GenBank/DDBJ databases">
        <title>Genome sequence of Mycoplasma gallinarum strain Mgn_IPT.</title>
        <authorList>
            <person name="Yacoub E."/>
            <person name="Sirand-Pugnet P."/>
            <person name="Barre A."/>
            <person name="Maurier F."/>
            <person name="Blanchard A."/>
            <person name="Ben Abdelmoumen B.M."/>
        </authorList>
    </citation>
    <scope>NUCLEOTIDE SEQUENCE [LARGE SCALE GENOMIC DNA]</scope>
    <source>
        <strain evidence="7 8">Mgn_IPT</strain>
    </source>
</reference>
<dbReference type="InterPro" id="IPR027417">
    <property type="entry name" value="P-loop_NTPase"/>
</dbReference>
<dbReference type="SMART" id="SM00952">
    <property type="entry name" value="RAP"/>
    <property type="match status" value="1"/>
</dbReference>
<gene>
    <name evidence="7" type="ORF">MGALLINA_06250</name>
</gene>
<dbReference type="RefSeq" id="WP_063626373.1">
    <property type="nucleotide sequence ID" value="NZ_LVLH01000054.1"/>
</dbReference>
<evidence type="ECO:0000256" key="5">
    <source>
        <dbReference type="ARBA" id="ARBA00022840"/>
    </source>
</evidence>
<proteinExistence type="inferred from homology"/>
<dbReference type="PATRIC" id="fig|29557.3.peg.640"/>
<dbReference type="InterPro" id="IPR013584">
    <property type="entry name" value="RAP"/>
</dbReference>
<accession>A0A168R682</accession>
<evidence type="ECO:0000259" key="6">
    <source>
        <dbReference type="SMART" id="SM00952"/>
    </source>
</evidence>
<dbReference type="InterPro" id="IPR025103">
    <property type="entry name" value="DUF4011"/>
</dbReference>
<comment type="caution">
    <text evidence="7">The sequence shown here is derived from an EMBL/GenBank/DDBJ whole genome shotgun (WGS) entry which is preliminary data.</text>
</comment>
<dbReference type="Proteomes" id="UP000076983">
    <property type="component" value="Unassembled WGS sequence"/>
</dbReference>
<evidence type="ECO:0000256" key="4">
    <source>
        <dbReference type="ARBA" id="ARBA00022806"/>
    </source>
</evidence>
<feature type="domain" description="RAP" evidence="6">
    <location>
        <begin position="1233"/>
        <end position="1286"/>
    </location>
</feature>
<dbReference type="PANTHER" id="PTHR43788">
    <property type="entry name" value="DNA2/NAM7 HELICASE FAMILY MEMBER"/>
    <property type="match status" value="1"/>
</dbReference>
<keyword evidence="2" id="KW-0547">Nucleotide-binding</keyword>
<evidence type="ECO:0000256" key="1">
    <source>
        <dbReference type="ARBA" id="ARBA00007913"/>
    </source>
</evidence>
<sequence length="1505" mass="176937">MNEKINKTIRENIKDWKNYLLDLTLRNKALNFRKNKQAIELPYQELDLILDVLFDDKKIKLNPIREQFRNIDVELDNFLEINDISTFSTSKGTLIDVDLTKADLKTIFTSIHKKQELFHNEYSIDISYLTIGMLNWMPDTQDDKWVNSPLLFIPIKFEKNKNQEYFISLNDSDLLLNDSLIHKILLEKGVELDYEFQNDEPIIKRIEKYFDYVTEKLPKFELKKEIYASLFQFSNIFIYKDLETNEEKIVENDLVGTLFKEEQTDLTPIDITKDELDNKIAENDYYHLLDSDSSQEKAIHIALNGKNFVLQGPPGTGKSQTIVNILTEFISRGKSVLFVAEKKAALDVVYNKLEKLNLANWVARLHSIEKINKKEFLQELSDNLDLREKDNVEISEIYKSKQKENYRKNLEKINTYFRKISIPLWEEKSLYDVLNYYSSLRDIPLVEWPWNYDFSLLENTNYQKILQKLNHLEKLIKLGYDYEIFNNLKSDKLLPVDEIQLKNYISEFIDIAKQCSSEQLEQLLDLFLYEQQIYSKNSMYAQVNNSNTLPHLKTISKNVQITLDNKDVLEKFIDPNIIINFDVDEFNYFYAKKGFKRFLCFGKLKRIKKKIISNLKNKKDFKSVFEPINKLINSLSQLRVFLNSWTLEQFDEFKLNIDFLIKKWENYILNPNNLVNPQNESLFDLLVKLKDHFIFDYPINASIFMSKLISQFEHFANVQTHIEYNNCRKELGNGEIQTFIKGLRAKDLVNNSIIDIFNKSIYYLILKNEFYKLNNSLPSLDLNYIQSQFNNNFEVIKELAKDLINENLVKQLPFSGSLYENGFEFQFLKKEINKKSRFSSIKQMFEKMPNLIYDLKPVLMMSPLSVAAFFKNNDKKFDLVIFDEASQIKVETAISSIFRGKQAILVGDKEQLPPTNFFNKSIDFEEASSNDEQEEEIESSSRDYESILDFVSSKWFDLSLEWHYRSKFDELISPSNKEIYQNKLISFPNSTLPKKYQGITFVKVDNAVYESSKNEAEAEKVIEILDDLLRSDKSVNSVGIITFNVQQQMLIERRINSYLNKNPEFLDRLIFNTNEKLFVKNIENVQGDERDYIIISSVIGPNARGNVTIRNVGAISSKGGYRRLNVCFTRAKVGSILVSSVESQDIDASNSLNPRGWNFLKDYLDFAKNKEISINSSPIKEIVKDVRLSFVQEISEIINSWGFKTKIKVGASNFKIDLAVFSKKDPDQFICGIEIDGNSYFYSKSTKDREYVRKKVLESKGWNVYRIWTINWFRNKTNEMFKLKKVLENYENDLEISSPIKKDTINKEQEEVIKLPAQKYVVKKQKTNDDLFPKMPTYRDVYYKLQKSDNTSNIYVNAIHKIIEYLQPVKSNTINHIISCGKKYADVYLNKLLGKNLVKKDREDFYYYDFDKIVFKDRRDNRDWSKFTIADISYLEIAQMLYKLITLTKSIDHKKLFSLYLEYLGLKGAGERIRNKFSWAIEYLIKLGKISKIEENGTIIYNLKN</sequence>
<keyword evidence="4" id="KW-0347">Helicase</keyword>
<dbReference type="InterPro" id="IPR041677">
    <property type="entry name" value="DNA2/NAM7_AAA_11"/>
</dbReference>
<comment type="similarity">
    <text evidence="1">Belongs to the DNA2/NAM7 helicase family.</text>
</comment>
<dbReference type="GO" id="GO:0005524">
    <property type="term" value="F:ATP binding"/>
    <property type="evidence" value="ECO:0007669"/>
    <property type="project" value="UniProtKB-KW"/>
</dbReference>
<evidence type="ECO:0000256" key="2">
    <source>
        <dbReference type="ARBA" id="ARBA00022741"/>
    </source>
</evidence>
<evidence type="ECO:0000313" key="7">
    <source>
        <dbReference type="EMBL" id="OAB48637.1"/>
    </source>
</evidence>